<dbReference type="EMBL" id="JBBMFL010000008">
    <property type="protein sequence ID" value="MEQ2544966.1"/>
    <property type="molecule type" value="Genomic_DNA"/>
</dbReference>
<proteinExistence type="predicted"/>
<dbReference type="Gene3D" id="3.40.109.10">
    <property type="entry name" value="NADH Oxidase"/>
    <property type="match status" value="1"/>
</dbReference>
<organism evidence="5 6">
    <name type="scientific">Alistipes intestinihominis</name>
    <dbReference type="NCBI Taxonomy" id="3133172"/>
    <lineage>
        <taxon>Bacteria</taxon>
        <taxon>Pseudomonadati</taxon>
        <taxon>Bacteroidota</taxon>
        <taxon>Bacteroidia</taxon>
        <taxon>Bacteroidales</taxon>
        <taxon>Rikenellaceae</taxon>
        <taxon>Alistipes</taxon>
    </lineage>
</organism>
<evidence type="ECO:0000259" key="4">
    <source>
        <dbReference type="Pfam" id="PF00881"/>
    </source>
</evidence>
<dbReference type="InterPro" id="IPR050627">
    <property type="entry name" value="Nitroreductase/BluB"/>
</dbReference>
<feature type="domain" description="Nitroreductase" evidence="4">
    <location>
        <begin position="8"/>
        <end position="184"/>
    </location>
</feature>
<evidence type="ECO:0000256" key="2">
    <source>
        <dbReference type="ARBA" id="ARBA00022643"/>
    </source>
</evidence>
<keyword evidence="2" id="KW-0288">FMN</keyword>
<sequence>MELYEALEKRRTCRDYSDREVSDEILKRVIGAAFKAPTNDHLRQLEFVVVRGRENIAPIIDPLAKNMAAFKKLVHEADESGDKDKMAMFADALPKQQRMLMQSGLLILPFFRQKQSPLLKPVEQSSLNYFASAWCALENMLLAATAEGLGTVFHIPVGDEAEKIKEIVGAPEDYEFICLLTMGYPAADAFRPKQKEIDIGERIHTNVW</sequence>
<dbReference type="RefSeq" id="WP_195497962.1">
    <property type="nucleotide sequence ID" value="NZ_JBBMFL010000008.1"/>
</dbReference>
<evidence type="ECO:0000256" key="1">
    <source>
        <dbReference type="ARBA" id="ARBA00022630"/>
    </source>
</evidence>
<dbReference type="SUPFAM" id="SSF55469">
    <property type="entry name" value="FMN-dependent nitroreductase-like"/>
    <property type="match status" value="1"/>
</dbReference>
<dbReference type="Proteomes" id="UP001460202">
    <property type="component" value="Unassembled WGS sequence"/>
</dbReference>
<gene>
    <name evidence="5" type="ORF">WMO46_08405</name>
</gene>
<dbReference type="Pfam" id="PF00881">
    <property type="entry name" value="Nitroreductase"/>
    <property type="match status" value="1"/>
</dbReference>
<dbReference type="InterPro" id="IPR000415">
    <property type="entry name" value="Nitroreductase-like"/>
</dbReference>
<keyword evidence="1" id="KW-0285">Flavoprotein</keyword>
<reference evidence="5 6" key="1">
    <citation type="submission" date="2024-03" db="EMBL/GenBank/DDBJ databases">
        <title>Human intestinal bacterial collection.</title>
        <authorList>
            <person name="Pauvert C."/>
            <person name="Hitch T.C.A."/>
            <person name="Clavel T."/>
        </authorList>
    </citation>
    <scope>NUCLEOTIDE SEQUENCE [LARGE SCALE GENOMIC DNA]</scope>
    <source>
        <strain evidence="5 6">CLA-KB-H122</strain>
    </source>
</reference>
<evidence type="ECO:0000313" key="6">
    <source>
        <dbReference type="Proteomes" id="UP001460202"/>
    </source>
</evidence>
<accession>A0ABV1GX28</accession>
<evidence type="ECO:0000313" key="5">
    <source>
        <dbReference type="EMBL" id="MEQ2544966.1"/>
    </source>
</evidence>
<name>A0ABV1GX28_9BACT</name>
<comment type="caution">
    <text evidence="5">The sequence shown here is derived from an EMBL/GenBank/DDBJ whole genome shotgun (WGS) entry which is preliminary data.</text>
</comment>
<dbReference type="InterPro" id="IPR029479">
    <property type="entry name" value="Nitroreductase"/>
</dbReference>
<protein>
    <submittedName>
        <fullName evidence="5">Nitroreductase family protein</fullName>
    </submittedName>
</protein>
<dbReference type="PANTHER" id="PTHR23026">
    <property type="entry name" value="NADPH NITROREDUCTASE"/>
    <property type="match status" value="1"/>
</dbReference>
<keyword evidence="3" id="KW-0560">Oxidoreductase</keyword>
<evidence type="ECO:0000256" key="3">
    <source>
        <dbReference type="ARBA" id="ARBA00023002"/>
    </source>
</evidence>
<keyword evidence="6" id="KW-1185">Reference proteome</keyword>
<dbReference type="PANTHER" id="PTHR23026:SF90">
    <property type="entry name" value="IODOTYROSINE DEIODINASE 1"/>
    <property type="match status" value="1"/>
</dbReference>